<dbReference type="SUPFAM" id="SSF53850">
    <property type="entry name" value="Periplasmic binding protein-like II"/>
    <property type="match status" value="1"/>
</dbReference>
<proteinExistence type="predicted"/>
<comment type="caution">
    <text evidence="2">The sequence shown here is derived from an EMBL/GenBank/DDBJ whole genome shotgun (WGS) entry which is preliminary data.</text>
</comment>
<dbReference type="InterPro" id="IPR006059">
    <property type="entry name" value="SBP"/>
</dbReference>
<dbReference type="Pfam" id="PF13416">
    <property type="entry name" value="SBP_bac_8"/>
    <property type="match status" value="1"/>
</dbReference>
<dbReference type="PANTHER" id="PTHR43649:SF12">
    <property type="entry name" value="DIACETYLCHITOBIOSE BINDING PROTEIN DASA"/>
    <property type="match status" value="1"/>
</dbReference>
<gene>
    <name evidence="2" type="ORF">FHX74_002699</name>
</gene>
<evidence type="ECO:0000256" key="1">
    <source>
        <dbReference type="SAM" id="MobiDB-lite"/>
    </source>
</evidence>
<reference evidence="2 3" key="1">
    <citation type="submission" date="2020-07" db="EMBL/GenBank/DDBJ databases">
        <title>Sequencing the genomes of 1000 actinobacteria strains.</title>
        <authorList>
            <person name="Klenk H.-P."/>
        </authorList>
    </citation>
    <scope>NUCLEOTIDE SEQUENCE [LARGE SCALE GENOMIC DNA]</scope>
    <source>
        <strain evidence="2 3">DSM 100723</strain>
    </source>
</reference>
<dbReference type="Proteomes" id="UP000523079">
    <property type="component" value="Unassembled WGS sequence"/>
</dbReference>
<dbReference type="InterPro" id="IPR050490">
    <property type="entry name" value="Bact_solute-bd_prot1"/>
</dbReference>
<dbReference type="AlphaFoldDB" id="A0A7W3ITP2"/>
<dbReference type="EMBL" id="JACGWT010000004">
    <property type="protein sequence ID" value="MBA8795071.1"/>
    <property type="molecule type" value="Genomic_DNA"/>
</dbReference>
<sequence length="420" mass="45364">MDRRGFLFAGGGLAAAAAGLTACSSGSGSGSGGGSDRPLQFLQSGDANQGGGYAAMAAKYQQQTGVKVEVVEVPNDDLDTKLRNAAQANDLPALARAGSIDPTWKDATVDLAPISDAYQIDKTLSAVDEDGKVLSLPSDLTAVGLFLNKSLFAKAKVDYPATADQTWTWDECVAAIKKVQQRTSTRYGMVMDRSSHRLKAMLFEFGSDYFNAGANGTFTTNNRTGAALDYFKSLNDDRFMPRSVWLSDADGNALFKSGDVVAYYSGCWQIADFAENIKDFDWVSTTVPKQPVRTTNYGNAASMVVFDGDQSDAALKFLDWMYKPENYTTLAETSGFLPVVPNLDVRYRSNQDAFALYNAEIAASAPIVAEQNKLSFGYQIKGLAPDGDPVRDETVKFLNDEQGLDKTISNICTQFTQSLS</sequence>
<feature type="region of interest" description="Disordered" evidence="1">
    <location>
        <begin position="25"/>
        <end position="44"/>
    </location>
</feature>
<evidence type="ECO:0000313" key="2">
    <source>
        <dbReference type="EMBL" id="MBA8795071.1"/>
    </source>
</evidence>
<protein>
    <submittedName>
        <fullName evidence="2">Alpha-1,4-digalacturonate transport system substrate-binding protein</fullName>
    </submittedName>
</protein>
<keyword evidence="3" id="KW-1185">Reference proteome</keyword>
<dbReference type="PROSITE" id="PS51257">
    <property type="entry name" value="PROKAR_LIPOPROTEIN"/>
    <property type="match status" value="1"/>
</dbReference>
<name>A0A7W3ITP2_9ACTN</name>
<dbReference type="Gene3D" id="3.40.190.10">
    <property type="entry name" value="Periplasmic binding protein-like II"/>
    <property type="match status" value="1"/>
</dbReference>
<accession>A0A7W3ITP2</accession>
<dbReference type="PANTHER" id="PTHR43649">
    <property type="entry name" value="ARABINOSE-BINDING PROTEIN-RELATED"/>
    <property type="match status" value="1"/>
</dbReference>
<organism evidence="2 3">
    <name type="scientific">Microlunatus kandeliicorticis</name>
    <dbReference type="NCBI Taxonomy" id="1759536"/>
    <lineage>
        <taxon>Bacteria</taxon>
        <taxon>Bacillati</taxon>
        <taxon>Actinomycetota</taxon>
        <taxon>Actinomycetes</taxon>
        <taxon>Propionibacteriales</taxon>
        <taxon>Propionibacteriaceae</taxon>
        <taxon>Microlunatus</taxon>
    </lineage>
</organism>
<dbReference type="RefSeq" id="WP_182560680.1">
    <property type="nucleotide sequence ID" value="NZ_JACGWT010000004.1"/>
</dbReference>
<evidence type="ECO:0000313" key="3">
    <source>
        <dbReference type="Proteomes" id="UP000523079"/>
    </source>
</evidence>